<comment type="subcellular location">
    <subcellularLocation>
        <location evidence="1">Membrane</location>
        <topology evidence="1">Multi-pass membrane protein</topology>
    </subcellularLocation>
</comment>
<gene>
    <name evidence="9" type="primary">psenen</name>
    <name evidence="9" type="ORF">AVEN_101172_1</name>
</gene>
<evidence type="ECO:0000256" key="8">
    <source>
        <dbReference type="SAM" id="Phobius"/>
    </source>
</evidence>
<accession>A0A4Y2DCN4</accession>
<dbReference type="EMBL" id="BGPR01000344">
    <property type="protein sequence ID" value="GBM14533.1"/>
    <property type="molecule type" value="Genomic_DNA"/>
</dbReference>
<keyword evidence="5" id="KW-0914">Notch signaling pathway</keyword>
<dbReference type="AlphaFoldDB" id="A0A4Y2DCN4"/>
<dbReference type="Pfam" id="PF10251">
    <property type="entry name" value="PEN-2"/>
    <property type="match status" value="1"/>
</dbReference>
<evidence type="ECO:0000256" key="4">
    <source>
        <dbReference type="ARBA" id="ARBA00022692"/>
    </source>
</evidence>
<sequence>MDLRKIKDDEKLKLCRWYYRGGFLFLPFLWFVNALWFFNEAFRRSHFEEQKMIRTYVIRSGIGAIIWAAGLIAWIVVFQLKRAEWGELADSLSFIIPMGIP</sequence>
<dbReference type="Proteomes" id="UP000499080">
    <property type="component" value="Unassembled WGS sequence"/>
</dbReference>
<keyword evidence="7 8" id="KW-0472">Membrane</keyword>
<evidence type="ECO:0000313" key="9">
    <source>
        <dbReference type="EMBL" id="GBM14533.1"/>
    </source>
</evidence>
<dbReference type="InterPro" id="IPR019379">
    <property type="entry name" value="Gamma_Secretase_Asp_P_PEN2"/>
</dbReference>
<dbReference type="GO" id="GO:0070765">
    <property type="term" value="C:gamma-secretase complex"/>
    <property type="evidence" value="ECO:0007669"/>
    <property type="project" value="TreeGrafter"/>
</dbReference>
<dbReference type="GO" id="GO:0007219">
    <property type="term" value="P:Notch signaling pathway"/>
    <property type="evidence" value="ECO:0007669"/>
    <property type="project" value="UniProtKB-KW"/>
</dbReference>
<evidence type="ECO:0000256" key="7">
    <source>
        <dbReference type="ARBA" id="ARBA00023136"/>
    </source>
</evidence>
<name>A0A4Y2DCN4_ARAVE</name>
<evidence type="ECO:0000256" key="1">
    <source>
        <dbReference type="ARBA" id="ARBA00004141"/>
    </source>
</evidence>
<protein>
    <recommendedName>
        <fullName evidence="3">Gamma-secretase subunit PEN-2</fullName>
    </recommendedName>
</protein>
<dbReference type="OrthoDB" id="524898at2759"/>
<dbReference type="PANTHER" id="PTHR16318">
    <property type="entry name" value="GAMMA-SECRETASE SUBUNIT PEN-2"/>
    <property type="match status" value="1"/>
</dbReference>
<reference evidence="9 10" key="1">
    <citation type="journal article" date="2019" name="Sci. Rep.">
        <title>Orb-weaving spider Araneus ventricosus genome elucidates the spidroin gene catalogue.</title>
        <authorList>
            <person name="Kono N."/>
            <person name="Nakamura H."/>
            <person name="Ohtoshi R."/>
            <person name="Moran D.A.P."/>
            <person name="Shinohara A."/>
            <person name="Yoshida Y."/>
            <person name="Fujiwara M."/>
            <person name="Mori M."/>
            <person name="Tomita M."/>
            <person name="Arakawa K."/>
        </authorList>
    </citation>
    <scope>NUCLEOTIDE SEQUENCE [LARGE SCALE GENOMIC DNA]</scope>
</reference>
<evidence type="ECO:0000256" key="5">
    <source>
        <dbReference type="ARBA" id="ARBA00022976"/>
    </source>
</evidence>
<evidence type="ECO:0000256" key="6">
    <source>
        <dbReference type="ARBA" id="ARBA00022989"/>
    </source>
</evidence>
<organism evidence="9 10">
    <name type="scientific">Araneus ventricosus</name>
    <name type="common">Orbweaver spider</name>
    <name type="synonym">Epeira ventricosa</name>
    <dbReference type="NCBI Taxonomy" id="182803"/>
    <lineage>
        <taxon>Eukaryota</taxon>
        <taxon>Metazoa</taxon>
        <taxon>Ecdysozoa</taxon>
        <taxon>Arthropoda</taxon>
        <taxon>Chelicerata</taxon>
        <taxon>Arachnida</taxon>
        <taxon>Araneae</taxon>
        <taxon>Araneomorphae</taxon>
        <taxon>Entelegynae</taxon>
        <taxon>Araneoidea</taxon>
        <taxon>Araneidae</taxon>
        <taxon>Araneus</taxon>
    </lineage>
</organism>
<dbReference type="GO" id="GO:0007220">
    <property type="term" value="P:Notch receptor processing"/>
    <property type="evidence" value="ECO:0007669"/>
    <property type="project" value="TreeGrafter"/>
</dbReference>
<keyword evidence="10" id="KW-1185">Reference proteome</keyword>
<keyword evidence="4 8" id="KW-0812">Transmembrane</keyword>
<evidence type="ECO:0000256" key="2">
    <source>
        <dbReference type="ARBA" id="ARBA00009607"/>
    </source>
</evidence>
<keyword evidence="6 8" id="KW-1133">Transmembrane helix</keyword>
<comment type="similarity">
    <text evidence="2">Belongs to the PEN-2 family.</text>
</comment>
<feature type="transmembrane region" description="Helical" evidence="8">
    <location>
        <begin position="58"/>
        <end position="78"/>
    </location>
</feature>
<comment type="caution">
    <text evidence="9">The sequence shown here is derived from an EMBL/GenBank/DDBJ whole genome shotgun (WGS) entry which is preliminary data.</text>
</comment>
<feature type="transmembrane region" description="Helical" evidence="8">
    <location>
        <begin position="21"/>
        <end position="38"/>
    </location>
</feature>
<dbReference type="PANTHER" id="PTHR16318:SF0">
    <property type="entry name" value="GAMMA-SECRETASE SUBUNIT PEN-2"/>
    <property type="match status" value="1"/>
</dbReference>
<proteinExistence type="inferred from homology"/>
<evidence type="ECO:0000313" key="10">
    <source>
        <dbReference type="Proteomes" id="UP000499080"/>
    </source>
</evidence>
<evidence type="ECO:0000256" key="3">
    <source>
        <dbReference type="ARBA" id="ARBA00018306"/>
    </source>
</evidence>